<dbReference type="Proteomes" id="UP000228380">
    <property type="component" value="Unplaced"/>
</dbReference>
<dbReference type="OrthoDB" id="689350at2759"/>
<name>A0A8B7BHN5_PHODC</name>
<protein>
    <submittedName>
        <fullName evidence="3">Protein SODIUM POTASSIUM ROOT DEFECTIVE 2-like</fullName>
    </submittedName>
</protein>
<dbReference type="CDD" id="cd00371">
    <property type="entry name" value="HMA"/>
    <property type="match status" value="1"/>
</dbReference>
<dbReference type="SUPFAM" id="SSF55008">
    <property type="entry name" value="HMA, heavy metal-associated domain"/>
    <property type="match status" value="1"/>
</dbReference>
<dbReference type="GO" id="GO:0046872">
    <property type="term" value="F:metal ion binding"/>
    <property type="evidence" value="ECO:0007669"/>
    <property type="project" value="InterPro"/>
</dbReference>
<dbReference type="KEGG" id="pda:103696976"/>
<dbReference type="InterPro" id="IPR006121">
    <property type="entry name" value="HMA_dom"/>
</dbReference>
<sequence length="154" mass="17387">MGRLGFHRFLDFFSLSNYPNSCLCMNPMEEEEDNLERKALMKSHVEQMLKLGETVDGSKTLAFHLEPKTVVLRVSMHCYGCARKVEKHISKMEGVTSFEVDLESKKVVVMGDITPFEVLESVSKVKFAELWVARESSKSASFDEGTNTQSSSSH</sequence>
<organism evidence="2 3">
    <name type="scientific">Phoenix dactylifera</name>
    <name type="common">Date palm</name>
    <dbReference type="NCBI Taxonomy" id="42345"/>
    <lineage>
        <taxon>Eukaryota</taxon>
        <taxon>Viridiplantae</taxon>
        <taxon>Streptophyta</taxon>
        <taxon>Embryophyta</taxon>
        <taxon>Tracheophyta</taxon>
        <taxon>Spermatophyta</taxon>
        <taxon>Magnoliopsida</taxon>
        <taxon>Liliopsida</taxon>
        <taxon>Arecaceae</taxon>
        <taxon>Coryphoideae</taxon>
        <taxon>Phoeniceae</taxon>
        <taxon>Phoenix</taxon>
    </lineage>
</organism>
<reference evidence="3" key="1">
    <citation type="submission" date="2025-08" db="UniProtKB">
        <authorList>
            <consortium name="RefSeq"/>
        </authorList>
    </citation>
    <scope>IDENTIFICATION</scope>
    <source>
        <tissue evidence="3">Young leaves</tissue>
    </source>
</reference>
<dbReference type="PANTHER" id="PTHR46119">
    <property type="entry name" value="OS08G0405700 PROTEIN"/>
    <property type="match status" value="1"/>
</dbReference>
<dbReference type="InterPro" id="IPR044526">
    <property type="entry name" value="NAKR1-3"/>
</dbReference>
<dbReference type="InterPro" id="IPR036163">
    <property type="entry name" value="HMA_dom_sf"/>
</dbReference>
<dbReference type="Pfam" id="PF00403">
    <property type="entry name" value="HMA"/>
    <property type="match status" value="1"/>
</dbReference>
<dbReference type="PANTHER" id="PTHR46119:SF11">
    <property type="entry name" value="HEAVY METAL TRANSPORT_DETOXIFICATION SUPERFAMILY PROTEIN"/>
    <property type="match status" value="1"/>
</dbReference>
<feature type="domain" description="HMA" evidence="1">
    <location>
        <begin position="67"/>
        <end position="133"/>
    </location>
</feature>
<evidence type="ECO:0000259" key="1">
    <source>
        <dbReference type="PROSITE" id="PS50846"/>
    </source>
</evidence>
<dbReference type="AlphaFoldDB" id="A0A8B7BHN5"/>
<dbReference type="RefSeq" id="XP_008776942.1">
    <property type="nucleotide sequence ID" value="XM_008778720.3"/>
</dbReference>
<keyword evidence="2" id="KW-1185">Reference proteome</keyword>
<dbReference type="PROSITE" id="PS50846">
    <property type="entry name" value="HMA_2"/>
    <property type="match status" value="1"/>
</dbReference>
<evidence type="ECO:0000313" key="2">
    <source>
        <dbReference type="Proteomes" id="UP000228380"/>
    </source>
</evidence>
<gene>
    <name evidence="3" type="primary">LOC103696976</name>
</gene>
<accession>A0A8B7BHN5</accession>
<dbReference type="Gene3D" id="3.30.70.100">
    <property type="match status" value="1"/>
</dbReference>
<proteinExistence type="predicted"/>
<evidence type="ECO:0000313" key="3">
    <source>
        <dbReference type="RefSeq" id="XP_008776942.1"/>
    </source>
</evidence>
<dbReference type="GeneID" id="103696976"/>